<evidence type="ECO:0000256" key="8">
    <source>
        <dbReference type="ARBA" id="ARBA00031423"/>
    </source>
</evidence>
<evidence type="ECO:0000313" key="10">
    <source>
        <dbReference type="EMBL" id="AIA93190.1"/>
    </source>
</evidence>
<evidence type="ECO:0000256" key="1">
    <source>
        <dbReference type="ARBA" id="ARBA00000439"/>
    </source>
</evidence>
<evidence type="ECO:0000256" key="2">
    <source>
        <dbReference type="ARBA" id="ARBA00005684"/>
    </source>
</evidence>
<reference evidence="10" key="1">
    <citation type="journal article" date="2013" name="Environ. Microbiol.">
        <title>Seasonally variable intestinal metagenomes of the red palm weevil (Rhynchophorus ferrugineus).</title>
        <authorList>
            <person name="Jia S."/>
            <person name="Zhang X."/>
            <person name="Zhang G."/>
            <person name="Yin A."/>
            <person name="Zhang S."/>
            <person name="Li F."/>
            <person name="Wang L."/>
            <person name="Zhao D."/>
            <person name="Yun Q."/>
            <person name="Tala"/>
            <person name="Wang J."/>
            <person name="Sun G."/>
            <person name="Baabdullah M."/>
            <person name="Yu X."/>
            <person name="Hu S."/>
            <person name="Al-Mssallem I.S."/>
            <person name="Yu J."/>
        </authorList>
    </citation>
    <scope>NUCLEOTIDE SEQUENCE</scope>
</reference>
<proteinExistence type="inferred from homology"/>
<organism evidence="10">
    <name type="scientific">uncultured Streptococcus sp</name>
    <dbReference type="NCBI Taxonomy" id="83427"/>
    <lineage>
        <taxon>Bacteria</taxon>
        <taxon>Bacillati</taxon>
        <taxon>Bacillota</taxon>
        <taxon>Bacilli</taxon>
        <taxon>Lactobacillales</taxon>
        <taxon>Streptococcaceae</taxon>
        <taxon>Streptococcus</taxon>
        <taxon>environmental samples</taxon>
    </lineage>
</organism>
<dbReference type="GO" id="GO:0004134">
    <property type="term" value="F:4-alpha-glucanotransferase activity"/>
    <property type="evidence" value="ECO:0007669"/>
    <property type="project" value="UniProtKB-EC"/>
</dbReference>
<evidence type="ECO:0000256" key="5">
    <source>
        <dbReference type="ARBA" id="ARBA00022676"/>
    </source>
</evidence>
<evidence type="ECO:0000256" key="9">
    <source>
        <dbReference type="ARBA" id="ARBA00031501"/>
    </source>
</evidence>
<dbReference type="GO" id="GO:0005975">
    <property type="term" value="P:carbohydrate metabolic process"/>
    <property type="evidence" value="ECO:0007669"/>
    <property type="project" value="InterPro"/>
</dbReference>
<dbReference type="SUPFAM" id="SSF51445">
    <property type="entry name" value="(Trans)glycosidases"/>
    <property type="match status" value="1"/>
</dbReference>
<comment type="catalytic activity">
    <reaction evidence="1">
        <text>Transfers a segment of a (1-&gt;4)-alpha-D-glucan to a new position in an acceptor, which may be glucose or a (1-&gt;4)-alpha-D-glucan.</text>
        <dbReference type="EC" id="2.4.1.25"/>
    </reaction>
</comment>
<dbReference type="EC" id="2.4.1.25" evidence="3"/>
<name>A0A060CJE3_9STRE</name>
<evidence type="ECO:0000256" key="4">
    <source>
        <dbReference type="ARBA" id="ARBA00020295"/>
    </source>
</evidence>
<comment type="similarity">
    <text evidence="2">Belongs to the disproportionating enzyme family.</text>
</comment>
<keyword evidence="6" id="KW-0808">Transferase</keyword>
<dbReference type="Pfam" id="PF02446">
    <property type="entry name" value="Glyco_hydro_77"/>
    <property type="match status" value="1"/>
</dbReference>
<keyword evidence="5" id="KW-0328">Glycosyltransferase</keyword>
<keyword evidence="7" id="KW-0119">Carbohydrate metabolism</keyword>
<evidence type="ECO:0000256" key="7">
    <source>
        <dbReference type="ARBA" id="ARBA00023277"/>
    </source>
</evidence>
<protein>
    <recommendedName>
        <fullName evidence="4">4-alpha-glucanotransferase</fullName>
        <ecNumber evidence="3">2.4.1.25</ecNumber>
    </recommendedName>
    <alternativeName>
        <fullName evidence="8">Amylomaltase</fullName>
    </alternativeName>
    <alternativeName>
        <fullName evidence="9">Disproportionating enzyme</fullName>
    </alternativeName>
</protein>
<dbReference type="AlphaFoldDB" id="A0A060CJE3"/>
<dbReference type="InterPro" id="IPR017853">
    <property type="entry name" value="GH"/>
</dbReference>
<feature type="non-terminal residue" evidence="10">
    <location>
        <position position="1"/>
    </location>
</feature>
<dbReference type="InterPro" id="IPR003385">
    <property type="entry name" value="Glyco_hydro_77"/>
</dbReference>
<evidence type="ECO:0000256" key="6">
    <source>
        <dbReference type="ARBA" id="ARBA00022679"/>
    </source>
</evidence>
<sequence length="75" mass="8767">YAIVPFQDVLKQGSESRMNTPSEASGNWQWRMSESDLKQKQDWLLEATWISGRNRNDHRFHRHSRGRTGPALTLV</sequence>
<evidence type="ECO:0000256" key="3">
    <source>
        <dbReference type="ARBA" id="ARBA00012560"/>
    </source>
</evidence>
<dbReference type="EMBL" id="KF125855">
    <property type="protein sequence ID" value="AIA93190.1"/>
    <property type="molecule type" value="Genomic_DNA"/>
</dbReference>
<dbReference type="Gene3D" id="3.20.20.80">
    <property type="entry name" value="Glycosidases"/>
    <property type="match status" value="1"/>
</dbReference>
<accession>A0A060CJE3</accession>